<dbReference type="PANTHER" id="PTHR10465:SF0">
    <property type="entry name" value="SARCALUMENIN"/>
    <property type="match status" value="1"/>
</dbReference>
<dbReference type="GO" id="GO:0005741">
    <property type="term" value="C:mitochondrial outer membrane"/>
    <property type="evidence" value="ECO:0007669"/>
    <property type="project" value="TreeGrafter"/>
</dbReference>
<keyword evidence="5" id="KW-0472">Membrane</keyword>
<evidence type="ECO:0000256" key="4">
    <source>
        <dbReference type="ARBA" id="ARBA00023134"/>
    </source>
</evidence>
<dbReference type="Proteomes" id="UP001259832">
    <property type="component" value="Unassembled WGS sequence"/>
</dbReference>
<sequence>MSLDDELGALLDSLPVAQPAKRRVLQADRVRQAVCEEIPKLSTMLERVEAHAGPDVGDLPNIHERATAALKALRQLSERAEDGRVATLFGGMVNSGKSSLLNATVGQKVCPVGDQATTAGLLSIRTVVDANECCLSYRHQHASGDQRVLATGDASVVYRALKQVAQSLRSRGDTESLASDLELVIPTPKHIRDAGLNLHLVDSPGSNEALSPAIRSRWCSMTNASDLIVIVCDYFQLESNDQSAFWLQLADLLQSSAAARNFLVFVSKYDMASRGRTAEQRSQHLAKTKQTVVDTVSAFTRGVICLTVDQIFAGSARLAMLAQVATGLSDSISDDDELLNLAYDALHIEASSVYGACEQRLEQRERGKWLDRVHRGVNPQEYDERHCPHEQAPHPRAWDGIVDSKPVQRAGCAARQDPCIL</sequence>
<gene>
    <name evidence="7" type="ORF">P3T76_012296</name>
</gene>
<dbReference type="Pfam" id="PF00350">
    <property type="entry name" value="Dynamin_N"/>
    <property type="match status" value="1"/>
</dbReference>
<protein>
    <recommendedName>
        <fullName evidence="6">Dynamin N-terminal domain-containing protein</fullName>
    </recommendedName>
</protein>
<name>A0AAD9LE06_9STRA</name>
<feature type="domain" description="Dynamin N-terminal" evidence="6">
    <location>
        <begin position="91"/>
        <end position="251"/>
    </location>
</feature>
<keyword evidence="8" id="KW-1185">Reference proteome</keyword>
<keyword evidence="2" id="KW-0547">Nucleotide-binding</keyword>
<dbReference type="Gene3D" id="3.40.50.300">
    <property type="entry name" value="P-loop containing nucleotide triphosphate hydrolases"/>
    <property type="match status" value="1"/>
</dbReference>
<comment type="subcellular location">
    <subcellularLocation>
        <location evidence="1">Membrane</location>
    </subcellularLocation>
</comment>
<evidence type="ECO:0000259" key="6">
    <source>
        <dbReference type="Pfam" id="PF00350"/>
    </source>
</evidence>
<dbReference type="PANTHER" id="PTHR10465">
    <property type="entry name" value="TRANSMEMBRANE GTPASE FZO1"/>
    <property type="match status" value="1"/>
</dbReference>
<dbReference type="InterPro" id="IPR027094">
    <property type="entry name" value="Mitofusin_fam"/>
</dbReference>
<evidence type="ECO:0000256" key="5">
    <source>
        <dbReference type="ARBA" id="ARBA00023136"/>
    </source>
</evidence>
<accession>A0AAD9LE06</accession>
<dbReference type="EMBL" id="JASMQC010000030">
    <property type="protein sequence ID" value="KAK1932302.1"/>
    <property type="molecule type" value="Genomic_DNA"/>
</dbReference>
<evidence type="ECO:0000313" key="7">
    <source>
        <dbReference type="EMBL" id="KAK1932302.1"/>
    </source>
</evidence>
<proteinExistence type="predicted"/>
<dbReference type="AlphaFoldDB" id="A0AAD9LE06"/>
<dbReference type="InterPro" id="IPR027417">
    <property type="entry name" value="P-loop_NTPase"/>
</dbReference>
<dbReference type="InterPro" id="IPR045063">
    <property type="entry name" value="Dynamin_N"/>
</dbReference>
<keyword evidence="3" id="KW-0378">Hydrolase</keyword>
<dbReference type="SUPFAM" id="SSF52540">
    <property type="entry name" value="P-loop containing nucleoside triphosphate hydrolases"/>
    <property type="match status" value="1"/>
</dbReference>
<evidence type="ECO:0000256" key="3">
    <source>
        <dbReference type="ARBA" id="ARBA00022801"/>
    </source>
</evidence>
<reference evidence="7" key="1">
    <citation type="submission" date="2023-08" db="EMBL/GenBank/DDBJ databases">
        <title>Reference Genome Resource for the Citrus Pathogen Phytophthora citrophthora.</title>
        <authorList>
            <person name="Moller H."/>
            <person name="Coetzee B."/>
            <person name="Rose L.J."/>
            <person name="Van Niekerk J.M."/>
        </authorList>
    </citation>
    <scope>NUCLEOTIDE SEQUENCE</scope>
    <source>
        <strain evidence="7">STE-U-9442</strain>
    </source>
</reference>
<dbReference type="GO" id="GO:0051646">
    <property type="term" value="P:mitochondrion localization"/>
    <property type="evidence" value="ECO:0007669"/>
    <property type="project" value="TreeGrafter"/>
</dbReference>
<organism evidence="7 8">
    <name type="scientific">Phytophthora citrophthora</name>
    <dbReference type="NCBI Taxonomy" id="4793"/>
    <lineage>
        <taxon>Eukaryota</taxon>
        <taxon>Sar</taxon>
        <taxon>Stramenopiles</taxon>
        <taxon>Oomycota</taxon>
        <taxon>Peronosporomycetes</taxon>
        <taxon>Peronosporales</taxon>
        <taxon>Peronosporaceae</taxon>
        <taxon>Phytophthora</taxon>
    </lineage>
</organism>
<evidence type="ECO:0000313" key="8">
    <source>
        <dbReference type="Proteomes" id="UP001259832"/>
    </source>
</evidence>
<evidence type="ECO:0000256" key="1">
    <source>
        <dbReference type="ARBA" id="ARBA00004370"/>
    </source>
</evidence>
<dbReference type="GO" id="GO:0005525">
    <property type="term" value="F:GTP binding"/>
    <property type="evidence" value="ECO:0007669"/>
    <property type="project" value="UniProtKB-KW"/>
</dbReference>
<comment type="caution">
    <text evidence="7">The sequence shown here is derived from an EMBL/GenBank/DDBJ whole genome shotgun (WGS) entry which is preliminary data.</text>
</comment>
<dbReference type="GO" id="GO:0008053">
    <property type="term" value="P:mitochondrial fusion"/>
    <property type="evidence" value="ECO:0007669"/>
    <property type="project" value="TreeGrafter"/>
</dbReference>
<keyword evidence="4" id="KW-0342">GTP-binding</keyword>
<dbReference type="GO" id="GO:0003924">
    <property type="term" value="F:GTPase activity"/>
    <property type="evidence" value="ECO:0007669"/>
    <property type="project" value="InterPro"/>
</dbReference>
<evidence type="ECO:0000256" key="2">
    <source>
        <dbReference type="ARBA" id="ARBA00022741"/>
    </source>
</evidence>